<dbReference type="EMBL" id="JBANQN010000004">
    <property type="protein sequence ID" value="KAK6791123.1"/>
    <property type="molecule type" value="Genomic_DNA"/>
</dbReference>
<evidence type="ECO:0000313" key="1">
    <source>
        <dbReference type="EMBL" id="KAK6791123.1"/>
    </source>
</evidence>
<reference evidence="1 2" key="1">
    <citation type="submission" date="2024-02" db="EMBL/GenBank/DDBJ databases">
        <title>de novo genome assembly of Solanum bulbocastanum strain 11H21.</title>
        <authorList>
            <person name="Hosaka A.J."/>
        </authorList>
    </citation>
    <scope>NUCLEOTIDE SEQUENCE [LARGE SCALE GENOMIC DNA]</scope>
    <source>
        <tissue evidence="1">Young leaves</tissue>
    </source>
</reference>
<protein>
    <submittedName>
        <fullName evidence="1">Uncharacterized protein</fullName>
    </submittedName>
</protein>
<comment type="caution">
    <text evidence="1">The sequence shown here is derived from an EMBL/GenBank/DDBJ whole genome shotgun (WGS) entry which is preliminary data.</text>
</comment>
<sequence>MISIGTSIITCLKKVSNMLFWIYFILKLLKFGRLITCRHFEVINSSSVWLSIHMRRLGGDFILIFDSAFNKLFQAIEWDHSFRRN</sequence>
<keyword evidence="2" id="KW-1185">Reference proteome</keyword>
<evidence type="ECO:0000313" key="2">
    <source>
        <dbReference type="Proteomes" id="UP001371456"/>
    </source>
</evidence>
<proteinExistence type="predicted"/>
<accession>A0AAN8TUK2</accession>
<name>A0AAN8TUK2_SOLBU</name>
<organism evidence="1 2">
    <name type="scientific">Solanum bulbocastanum</name>
    <name type="common">Wild potato</name>
    <dbReference type="NCBI Taxonomy" id="147425"/>
    <lineage>
        <taxon>Eukaryota</taxon>
        <taxon>Viridiplantae</taxon>
        <taxon>Streptophyta</taxon>
        <taxon>Embryophyta</taxon>
        <taxon>Tracheophyta</taxon>
        <taxon>Spermatophyta</taxon>
        <taxon>Magnoliopsida</taxon>
        <taxon>eudicotyledons</taxon>
        <taxon>Gunneridae</taxon>
        <taxon>Pentapetalae</taxon>
        <taxon>asterids</taxon>
        <taxon>lamiids</taxon>
        <taxon>Solanales</taxon>
        <taxon>Solanaceae</taxon>
        <taxon>Solanoideae</taxon>
        <taxon>Solaneae</taxon>
        <taxon>Solanum</taxon>
    </lineage>
</organism>
<gene>
    <name evidence="1" type="ORF">RDI58_010204</name>
</gene>
<dbReference type="Proteomes" id="UP001371456">
    <property type="component" value="Unassembled WGS sequence"/>
</dbReference>
<dbReference type="AlphaFoldDB" id="A0AAN8TUK2"/>